<dbReference type="InterPro" id="IPR017439">
    <property type="entry name" value="Amidohydrolase"/>
</dbReference>
<dbReference type="EMBL" id="KZ805344">
    <property type="protein sequence ID" value="PVI02314.1"/>
    <property type="molecule type" value="Genomic_DNA"/>
</dbReference>
<dbReference type="AlphaFoldDB" id="A0A2V1DYA6"/>
<evidence type="ECO:0000256" key="2">
    <source>
        <dbReference type="PIRSR" id="PIRSR005962-1"/>
    </source>
</evidence>
<dbReference type="SUPFAM" id="SSF55031">
    <property type="entry name" value="Bacterial exopeptidase dimerisation domain"/>
    <property type="match status" value="1"/>
</dbReference>
<comment type="cofactor">
    <cofactor evidence="2">
        <name>Mn(2+)</name>
        <dbReference type="ChEBI" id="CHEBI:29035"/>
    </cofactor>
    <text evidence="2">The Mn(2+) ion enhances activity.</text>
</comment>
<dbReference type="InterPro" id="IPR011650">
    <property type="entry name" value="Peptidase_M20_dimer"/>
</dbReference>
<dbReference type="PANTHER" id="PTHR11014:SF63">
    <property type="entry name" value="METALLOPEPTIDASE, PUTATIVE (AFU_ORTHOLOGUE AFUA_6G09600)-RELATED"/>
    <property type="match status" value="1"/>
</dbReference>
<dbReference type="InterPro" id="IPR036264">
    <property type="entry name" value="Bact_exopeptidase_dim_dom"/>
</dbReference>
<dbReference type="GO" id="GO:0004180">
    <property type="term" value="F:carboxypeptidase activity"/>
    <property type="evidence" value="ECO:0007669"/>
    <property type="project" value="UniProtKB-KW"/>
</dbReference>
<protein>
    <submittedName>
        <fullName evidence="4">Metal-dependent amidase/aminoacylase/carboxypeptidase</fullName>
    </submittedName>
</protein>
<dbReference type="Gene3D" id="3.40.630.10">
    <property type="entry name" value="Zn peptidases"/>
    <property type="match status" value="1"/>
</dbReference>
<dbReference type="Proteomes" id="UP000244855">
    <property type="component" value="Unassembled WGS sequence"/>
</dbReference>
<evidence type="ECO:0000256" key="1">
    <source>
        <dbReference type="ARBA" id="ARBA00006247"/>
    </source>
</evidence>
<accession>A0A2V1DYA6</accession>
<dbReference type="GO" id="GO:0046872">
    <property type="term" value="F:metal ion binding"/>
    <property type="evidence" value="ECO:0007669"/>
    <property type="project" value="UniProtKB-KW"/>
</dbReference>
<organism evidence="4 5">
    <name type="scientific">Periconia macrospinosa</name>
    <dbReference type="NCBI Taxonomy" id="97972"/>
    <lineage>
        <taxon>Eukaryota</taxon>
        <taxon>Fungi</taxon>
        <taxon>Dikarya</taxon>
        <taxon>Ascomycota</taxon>
        <taxon>Pezizomycotina</taxon>
        <taxon>Dothideomycetes</taxon>
        <taxon>Pleosporomycetidae</taxon>
        <taxon>Pleosporales</taxon>
        <taxon>Massarineae</taxon>
        <taxon>Periconiaceae</taxon>
        <taxon>Periconia</taxon>
    </lineage>
</organism>
<keyword evidence="2" id="KW-0464">Manganese</keyword>
<reference evidence="4 5" key="1">
    <citation type="journal article" date="2018" name="Sci. Rep.">
        <title>Comparative genomics provides insights into the lifestyle and reveals functional heterogeneity of dark septate endophytic fungi.</title>
        <authorList>
            <person name="Knapp D.G."/>
            <person name="Nemeth J.B."/>
            <person name="Barry K."/>
            <person name="Hainaut M."/>
            <person name="Henrissat B."/>
            <person name="Johnson J."/>
            <person name="Kuo A."/>
            <person name="Lim J.H.P."/>
            <person name="Lipzen A."/>
            <person name="Nolan M."/>
            <person name="Ohm R.A."/>
            <person name="Tamas L."/>
            <person name="Grigoriev I.V."/>
            <person name="Spatafora J.W."/>
            <person name="Nagy L.G."/>
            <person name="Kovacs G.M."/>
        </authorList>
    </citation>
    <scope>NUCLEOTIDE SEQUENCE [LARGE SCALE GENOMIC DNA]</scope>
    <source>
        <strain evidence="4 5">DSE2036</strain>
    </source>
</reference>
<dbReference type="Gene3D" id="3.30.70.360">
    <property type="match status" value="1"/>
</dbReference>
<feature type="binding site" evidence="2">
    <location>
        <position position="115"/>
    </location>
    <ligand>
        <name>Mn(2+)</name>
        <dbReference type="ChEBI" id="CHEBI:29035"/>
        <label>2</label>
    </ligand>
</feature>
<dbReference type="Pfam" id="PF07687">
    <property type="entry name" value="M20_dimer"/>
    <property type="match status" value="1"/>
</dbReference>
<dbReference type="PANTHER" id="PTHR11014">
    <property type="entry name" value="PEPTIDASE M20 FAMILY MEMBER"/>
    <property type="match status" value="1"/>
</dbReference>
<keyword evidence="4" id="KW-0378">Hydrolase</keyword>
<name>A0A2V1DYA6_9PLEO</name>
<keyword evidence="2" id="KW-0479">Metal-binding</keyword>
<sequence length="423" mass="45523">MPSISEIIKTSQPEFGPYEELYKHFHQNPELSFQEKETAARIVQELEKLHAYEIHANIGGHGIAAVLRNGPGKTILLRADIDALPVEEKTNVPYASTKTMIDSTDGVEKPTMHACGHDIHITALLMAAATLSQAQQHWSGTLLLIFQPAEERAGGARAMISDNLYTKVPIPDIALGGHVMPFRSGIIGTKRGLIASSADSFQLDIPGRQAHASTPHVGVDPIVQAASTILRLQTIVAREVDPSDFAVVTVSAIHAGDAENIIPSSASLKLNVRAAIPSTRSHILSSISRIIDAEAVASNAPAPPILTPTTNFPFLYNDAHVTAALERTFSTHFGVDRYSDAIPRLQGSEDFGILAESVGKPCCFFLYGGLEREMVERLEGEGRRNEIPGNHSPFFLPVVESVRVGCEGYCVGALTFLGKGEGV</sequence>
<dbReference type="SUPFAM" id="SSF53187">
    <property type="entry name" value="Zn-dependent exopeptidases"/>
    <property type="match status" value="1"/>
</dbReference>
<keyword evidence="5" id="KW-1185">Reference proteome</keyword>
<feature type="binding site" evidence="2">
    <location>
        <position position="117"/>
    </location>
    <ligand>
        <name>Mn(2+)</name>
        <dbReference type="ChEBI" id="CHEBI:29035"/>
        <label>2</label>
    </ligand>
</feature>
<dbReference type="STRING" id="97972.A0A2V1DYA6"/>
<feature type="domain" description="Peptidase M20 dimerisation" evidence="3">
    <location>
        <begin position="199"/>
        <end position="296"/>
    </location>
</feature>
<dbReference type="InterPro" id="IPR002933">
    <property type="entry name" value="Peptidase_M20"/>
</dbReference>
<keyword evidence="4" id="KW-0645">Protease</keyword>
<proteinExistence type="inferred from homology"/>
<feature type="binding site" evidence="2">
    <location>
        <position position="151"/>
    </location>
    <ligand>
        <name>Mn(2+)</name>
        <dbReference type="ChEBI" id="CHEBI:29035"/>
        <label>2</label>
    </ligand>
</feature>
<dbReference type="PIRSF" id="PIRSF005962">
    <property type="entry name" value="Pept_M20D_amidohydro"/>
    <property type="match status" value="1"/>
</dbReference>
<gene>
    <name evidence="4" type="ORF">DM02DRAFT_307847</name>
</gene>
<dbReference type="OrthoDB" id="6119954at2759"/>
<keyword evidence="4" id="KW-0121">Carboxypeptidase</keyword>
<evidence type="ECO:0000313" key="5">
    <source>
        <dbReference type="Proteomes" id="UP000244855"/>
    </source>
</evidence>
<evidence type="ECO:0000259" key="3">
    <source>
        <dbReference type="Pfam" id="PF07687"/>
    </source>
</evidence>
<comment type="similarity">
    <text evidence="1">Belongs to the peptidase M20A family.</text>
</comment>
<feature type="binding site" evidence="2">
    <location>
        <position position="178"/>
    </location>
    <ligand>
        <name>Mn(2+)</name>
        <dbReference type="ChEBI" id="CHEBI:29035"/>
        <label>2</label>
    </ligand>
</feature>
<dbReference type="Pfam" id="PF01546">
    <property type="entry name" value="Peptidase_M20"/>
    <property type="match status" value="1"/>
</dbReference>
<evidence type="ECO:0000313" key="4">
    <source>
        <dbReference type="EMBL" id="PVI02314.1"/>
    </source>
</evidence>
<dbReference type="NCBIfam" id="TIGR01891">
    <property type="entry name" value="amidohydrolases"/>
    <property type="match status" value="1"/>
</dbReference>